<comment type="caution">
    <text evidence="2">The sequence shown here is derived from an EMBL/GenBank/DDBJ whole genome shotgun (WGS) entry which is preliminary data.</text>
</comment>
<protein>
    <submittedName>
        <fullName evidence="2">Uncharacterized protein</fullName>
    </submittedName>
</protein>
<dbReference type="InterPro" id="IPR011044">
    <property type="entry name" value="Quino_amine_DH_bsu"/>
</dbReference>
<evidence type="ECO:0000256" key="1">
    <source>
        <dbReference type="SAM" id="MobiDB-lite"/>
    </source>
</evidence>
<dbReference type="AlphaFoldDB" id="A0A9D4F1P9"/>
<sequence length="265" mass="30003">MEPIGDNQDHSYYRESSESILEKNHDEQGLSTDSGLTAIKAKDNDDVLLEELLSSIDDIMKNPNKVVDITKHQDETDKATTKTSQSSLSSIISSIRLSNKRNTISSNLCNSVQNVRQRISNEVIKCDPHMYWHFDLKQRNDATDYWTNGCVWVGEFIAVAIGESDLVNLIDIRHRSVVSTFYCDSEPFSITAIANGEYLMICLTDSNKIDVLTIFDRCLTCVLEIDCEVPIFDIVHLYDCVFYCLASIKGDLYEIHLDGLKLSKL</sequence>
<dbReference type="Proteomes" id="UP000828390">
    <property type="component" value="Unassembled WGS sequence"/>
</dbReference>
<evidence type="ECO:0000313" key="3">
    <source>
        <dbReference type="Proteomes" id="UP000828390"/>
    </source>
</evidence>
<reference evidence="2" key="1">
    <citation type="journal article" date="2019" name="bioRxiv">
        <title>The Genome of the Zebra Mussel, Dreissena polymorpha: A Resource for Invasive Species Research.</title>
        <authorList>
            <person name="McCartney M.A."/>
            <person name="Auch B."/>
            <person name="Kono T."/>
            <person name="Mallez S."/>
            <person name="Zhang Y."/>
            <person name="Obille A."/>
            <person name="Becker A."/>
            <person name="Abrahante J.E."/>
            <person name="Garbe J."/>
            <person name="Badalamenti J.P."/>
            <person name="Herman A."/>
            <person name="Mangelson H."/>
            <person name="Liachko I."/>
            <person name="Sullivan S."/>
            <person name="Sone E.D."/>
            <person name="Koren S."/>
            <person name="Silverstein K.A.T."/>
            <person name="Beckman K.B."/>
            <person name="Gohl D.M."/>
        </authorList>
    </citation>
    <scope>NUCLEOTIDE SEQUENCE</scope>
    <source>
        <strain evidence="2">Duluth1</strain>
        <tissue evidence="2">Whole animal</tissue>
    </source>
</reference>
<organism evidence="2 3">
    <name type="scientific">Dreissena polymorpha</name>
    <name type="common">Zebra mussel</name>
    <name type="synonym">Mytilus polymorpha</name>
    <dbReference type="NCBI Taxonomy" id="45954"/>
    <lineage>
        <taxon>Eukaryota</taxon>
        <taxon>Metazoa</taxon>
        <taxon>Spiralia</taxon>
        <taxon>Lophotrochozoa</taxon>
        <taxon>Mollusca</taxon>
        <taxon>Bivalvia</taxon>
        <taxon>Autobranchia</taxon>
        <taxon>Heteroconchia</taxon>
        <taxon>Euheterodonta</taxon>
        <taxon>Imparidentia</taxon>
        <taxon>Neoheterodontei</taxon>
        <taxon>Myida</taxon>
        <taxon>Dreissenoidea</taxon>
        <taxon>Dreissenidae</taxon>
        <taxon>Dreissena</taxon>
    </lineage>
</organism>
<gene>
    <name evidence="2" type="ORF">DPMN_168971</name>
</gene>
<dbReference type="EMBL" id="JAIWYP010000008">
    <property type="protein sequence ID" value="KAH3790764.1"/>
    <property type="molecule type" value="Genomic_DNA"/>
</dbReference>
<accession>A0A9D4F1P9</accession>
<proteinExistence type="predicted"/>
<reference evidence="2" key="2">
    <citation type="submission" date="2020-11" db="EMBL/GenBank/DDBJ databases">
        <authorList>
            <person name="McCartney M.A."/>
            <person name="Auch B."/>
            <person name="Kono T."/>
            <person name="Mallez S."/>
            <person name="Becker A."/>
            <person name="Gohl D.M."/>
            <person name="Silverstein K.A.T."/>
            <person name="Koren S."/>
            <person name="Bechman K.B."/>
            <person name="Herman A."/>
            <person name="Abrahante J.E."/>
            <person name="Garbe J."/>
        </authorList>
    </citation>
    <scope>NUCLEOTIDE SEQUENCE</scope>
    <source>
        <strain evidence="2">Duluth1</strain>
        <tissue evidence="2">Whole animal</tissue>
    </source>
</reference>
<feature type="compositionally biased region" description="Basic and acidic residues" evidence="1">
    <location>
        <begin position="7"/>
        <end position="28"/>
    </location>
</feature>
<feature type="region of interest" description="Disordered" evidence="1">
    <location>
        <begin position="1"/>
        <end position="35"/>
    </location>
</feature>
<dbReference type="SUPFAM" id="SSF50969">
    <property type="entry name" value="YVTN repeat-like/Quinoprotein amine dehydrogenase"/>
    <property type="match status" value="1"/>
</dbReference>
<evidence type="ECO:0000313" key="2">
    <source>
        <dbReference type="EMBL" id="KAH3790764.1"/>
    </source>
</evidence>
<keyword evidence="3" id="KW-1185">Reference proteome</keyword>
<name>A0A9D4F1P9_DREPO</name>